<comment type="caution">
    <text evidence="1">The sequence shown here is derived from an EMBL/GenBank/DDBJ whole genome shotgun (WGS) entry which is preliminary data.</text>
</comment>
<reference evidence="1" key="1">
    <citation type="submission" date="2021-06" db="EMBL/GenBank/DDBJ databases">
        <authorList>
            <person name="Kallberg Y."/>
            <person name="Tangrot J."/>
            <person name="Rosling A."/>
        </authorList>
    </citation>
    <scope>NUCLEOTIDE SEQUENCE</scope>
    <source>
        <strain evidence="1">CL356</strain>
    </source>
</reference>
<evidence type="ECO:0000313" key="2">
    <source>
        <dbReference type="Proteomes" id="UP000789525"/>
    </source>
</evidence>
<protein>
    <submittedName>
        <fullName evidence="1">10758_t:CDS:1</fullName>
    </submittedName>
</protein>
<evidence type="ECO:0000313" key="1">
    <source>
        <dbReference type="EMBL" id="CAG8464562.1"/>
    </source>
</evidence>
<proteinExistence type="predicted"/>
<dbReference type="Proteomes" id="UP000789525">
    <property type="component" value="Unassembled WGS sequence"/>
</dbReference>
<keyword evidence="2" id="KW-1185">Reference proteome</keyword>
<dbReference type="EMBL" id="CAJVPT010001548">
    <property type="protein sequence ID" value="CAG8464562.1"/>
    <property type="molecule type" value="Genomic_DNA"/>
</dbReference>
<sequence length="699" mass="78279">MLSPLSLPQPTSSLLGPSEQQPDNLSSNSGNSSSLILPFPNFMKFRIVFIHFPTIQLIPKMFNFTGLLDALGIYEHFPITHVLLFILLATLPAYHFFLSTTKSSPLSQDDEEDVVSSGGFLPFLRELHAKQGDIVSSKLSLENTISVVDPAIIKATLSIGDRPKDLFKFLEPLIGEDNFQVFDTERAAGFKRLVSSAFGQDVLAAKYEGMRSVGVDLINRWEGMVGSQDGAVIKMQEQCLEFSLRVTAKALLSVDVPKDLDFKAFQKNYDTTLGGLFDKQFGVLDDLHEEEFQGAITAFCDTLKKLIDERKSVIIERKENEADDDVRDFLDILLSEKDPETGMPYSDEMIRNFVNGYLTAGYHTTGVAIPWTIFSLTQHPDIQTKLQEEIDRCLQGRLPTLDDLSNMNYLTQVVKESLRVHPPGSFCARLIKSPTSLPTSTDPSKEFLVAPGTTIIFPIPLYHENSNHFVNPLDFDPSRFSQENSKNIKPNTWCPFGFGARHCPGDRLAMVDIKMMCQIVATENSPATMMLLSLKLQSRRFRSFFISRHYSSQNDDNPEIGEDCLPTSPRWSVNSLLSPNSKSRGEKVSTEITEEVFKNLLKLSNLKLSTPDEQTKLINDINTLCNFVSHIKDVDVSGVKPLRNLWPEGVGIELRDDEGLKREEIKSSDGVEKGRDLLKHAKVLYGDFYIVNSKGGGNQ</sequence>
<organism evidence="1 2">
    <name type="scientific">Acaulospora colombiana</name>
    <dbReference type="NCBI Taxonomy" id="27376"/>
    <lineage>
        <taxon>Eukaryota</taxon>
        <taxon>Fungi</taxon>
        <taxon>Fungi incertae sedis</taxon>
        <taxon>Mucoromycota</taxon>
        <taxon>Glomeromycotina</taxon>
        <taxon>Glomeromycetes</taxon>
        <taxon>Diversisporales</taxon>
        <taxon>Acaulosporaceae</taxon>
        <taxon>Acaulospora</taxon>
    </lineage>
</organism>
<name>A0ACA9KBU4_9GLOM</name>
<accession>A0ACA9KBU4</accession>
<gene>
    <name evidence="1" type="ORF">ACOLOM_LOCUS1316</name>
</gene>